<accession>A0A235F530</accession>
<evidence type="ECO:0000313" key="2">
    <source>
        <dbReference type="Proteomes" id="UP000215059"/>
    </source>
</evidence>
<evidence type="ECO:0000313" key="1">
    <source>
        <dbReference type="EMBL" id="OYD56328.1"/>
    </source>
</evidence>
<organism evidence="1 2">
    <name type="scientific">Fictibacillus aquaticus</name>
    <dbReference type="NCBI Taxonomy" id="2021314"/>
    <lineage>
        <taxon>Bacteria</taxon>
        <taxon>Bacillati</taxon>
        <taxon>Bacillota</taxon>
        <taxon>Bacilli</taxon>
        <taxon>Bacillales</taxon>
        <taxon>Fictibacillaceae</taxon>
        <taxon>Fictibacillus</taxon>
    </lineage>
</organism>
<dbReference type="AlphaFoldDB" id="A0A235F530"/>
<name>A0A235F530_9BACL</name>
<reference evidence="1 2" key="1">
    <citation type="submission" date="2017-07" db="EMBL/GenBank/DDBJ databases">
        <title>Fictibacillus sp. nov. GDSW-R2A3 Genome sequencing and assembly.</title>
        <authorList>
            <person name="Mayilraj S."/>
        </authorList>
    </citation>
    <scope>NUCLEOTIDE SEQUENCE [LARGE SCALE GENOMIC DNA]</scope>
    <source>
        <strain evidence="1 2">GDSW-R2A3</strain>
    </source>
</reference>
<dbReference type="Proteomes" id="UP000215059">
    <property type="component" value="Unassembled WGS sequence"/>
</dbReference>
<comment type="caution">
    <text evidence="1">The sequence shown here is derived from an EMBL/GenBank/DDBJ whole genome shotgun (WGS) entry which is preliminary data.</text>
</comment>
<gene>
    <name evidence="1" type="ORF">CGZ90_17960</name>
</gene>
<sequence length="68" mass="8087">MYIRCAAVALGRDTYIRALHHPECMPHEHSFEPLLELASEAYERRMKKEFDYETGCDYETFSNIDAWK</sequence>
<dbReference type="OrthoDB" id="6200718at2"/>
<proteinExistence type="predicted"/>
<dbReference type="EMBL" id="NOII01000020">
    <property type="protein sequence ID" value="OYD56328.1"/>
    <property type="molecule type" value="Genomic_DNA"/>
</dbReference>
<protein>
    <submittedName>
        <fullName evidence="1">Uncharacterized protein</fullName>
    </submittedName>
</protein>
<keyword evidence="2" id="KW-1185">Reference proteome</keyword>